<reference evidence="2" key="1">
    <citation type="submission" date="2015-07" db="EMBL/GenBank/DDBJ databases">
        <authorList>
            <person name="Noorani M."/>
        </authorList>
    </citation>
    <scope>NUCLEOTIDE SEQUENCE [LARGE SCALE GENOMIC DNA]</scope>
    <source>
        <strain evidence="2">ATCC 27428</strain>
    </source>
</reference>
<protein>
    <submittedName>
        <fullName evidence="2">Uncharacterized protein</fullName>
    </submittedName>
</protein>
<reference evidence="3" key="2">
    <citation type="submission" date="2015-07" db="EMBL/GenBank/DDBJ databases">
        <authorList>
            <person name="Graham D.E."/>
            <person name="Giannone R.J."/>
            <person name="Gulvik C.A."/>
            <person name="Hettich R.L."/>
            <person name="Klingeman D.M."/>
            <person name="Mahan K.M."/>
            <person name="Parry R.J."/>
            <person name="Spain J.C."/>
        </authorList>
    </citation>
    <scope>NUCLEOTIDE SEQUENCE [LARGE SCALE GENOMIC DNA]</scope>
    <source>
        <strain evidence="3">ATCC 27428</strain>
    </source>
</reference>
<reference evidence="1 4" key="3">
    <citation type="submission" date="2020-08" db="EMBL/GenBank/DDBJ databases">
        <title>Genomic Encyclopedia of Type Strains, Phase III (KMG-III): the genomes of soil and plant-associated and newly described type strains.</title>
        <authorList>
            <person name="Whitman W."/>
        </authorList>
    </citation>
    <scope>NUCLEOTIDE SEQUENCE [LARGE SCALE GENOMIC DNA]</scope>
    <source>
        <strain evidence="1 4">CECT 3259</strain>
    </source>
</reference>
<name>A0A2N8NX30_STREU</name>
<gene>
    <name evidence="2" type="ORF">AF335_10375</name>
    <name evidence="1" type="ORF">FHS36_001286</name>
</gene>
<comment type="caution">
    <text evidence="2">The sequence shown here is derived from an EMBL/GenBank/DDBJ whole genome shotgun (WGS) entry which is preliminary data.</text>
</comment>
<dbReference type="Proteomes" id="UP000235945">
    <property type="component" value="Unassembled WGS sequence"/>
</dbReference>
<evidence type="ECO:0000313" key="2">
    <source>
        <dbReference type="EMBL" id="PNE33316.1"/>
    </source>
</evidence>
<keyword evidence="3" id="KW-1185">Reference proteome</keyword>
<dbReference type="RefSeq" id="WP_102918095.1">
    <property type="nucleotide sequence ID" value="NZ_JACHJF010000003.1"/>
</dbReference>
<accession>A0A2N8NX30</accession>
<sequence length="119" mass="13009">MALAERPSPAWDVADLVCQRLLVVPNPLAAWDSDTVWVSVWDSDPGQVLVSLVLPRESADPSVQLRIGFAVTEESPELQAERVVAALRRPHPLNGAVVCGGYRECAEAYGYVWPPSLEE</sequence>
<evidence type="ECO:0000313" key="1">
    <source>
        <dbReference type="EMBL" id="MBB5117865.1"/>
    </source>
</evidence>
<organism evidence="2 3">
    <name type="scientific">Streptomyces eurocidicus</name>
    <name type="common">Streptoverticillium eurocidicus</name>
    <dbReference type="NCBI Taxonomy" id="66423"/>
    <lineage>
        <taxon>Bacteria</taxon>
        <taxon>Bacillati</taxon>
        <taxon>Actinomycetota</taxon>
        <taxon>Actinomycetes</taxon>
        <taxon>Kitasatosporales</taxon>
        <taxon>Streptomycetaceae</taxon>
        <taxon>Streptomyces</taxon>
    </lineage>
</organism>
<proteinExistence type="predicted"/>
<dbReference type="AlphaFoldDB" id="A0A2N8NX30"/>
<dbReference type="Proteomes" id="UP000528608">
    <property type="component" value="Unassembled WGS sequence"/>
</dbReference>
<evidence type="ECO:0000313" key="4">
    <source>
        <dbReference type="Proteomes" id="UP000528608"/>
    </source>
</evidence>
<evidence type="ECO:0000313" key="3">
    <source>
        <dbReference type="Proteomes" id="UP000235945"/>
    </source>
</evidence>
<dbReference type="EMBL" id="LGUI01000003">
    <property type="protein sequence ID" value="PNE33316.1"/>
    <property type="molecule type" value="Genomic_DNA"/>
</dbReference>
<dbReference type="OrthoDB" id="4214988at2"/>
<dbReference type="EMBL" id="JACHJF010000003">
    <property type="protein sequence ID" value="MBB5117865.1"/>
    <property type="molecule type" value="Genomic_DNA"/>
</dbReference>